<evidence type="ECO:0000256" key="7">
    <source>
        <dbReference type="ARBA" id="ARBA00022840"/>
    </source>
</evidence>
<keyword evidence="2" id="KW-0813">Transport</keyword>
<comment type="subcellular location">
    <subcellularLocation>
        <location evidence="1">Cell inner membrane</location>
        <topology evidence="1">Multi-pass membrane protein</topology>
    </subcellularLocation>
</comment>
<keyword evidence="15" id="KW-1185">Reference proteome</keyword>
<comment type="similarity">
    <text evidence="11">Belongs to the ABC transporter superfamily. Macrolide exporter (TC 3.A.1.122) family.</text>
</comment>
<dbReference type="GO" id="GO:0016887">
    <property type="term" value="F:ATP hydrolysis activity"/>
    <property type="evidence" value="ECO:0007669"/>
    <property type="project" value="InterPro"/>
</dbReference>
<keyword evidence="7 14" id="KW-0067">ATP-binding</keyword>
<dbReference type="InterPro" id="IPR017911">
    <property type="entry name" value="MacB-like_ATP-bd"/>
</dbReference>
<keyword evidence="8 12" id="KW-1133">Transmembrane helix</keyword>
<gene>
    <name evidence="14" type="ORF">ET495_08205</name>
</gene>
<dbReference type="PROSITE" id="PS00211">
    <property type="entry name" value="ABC_TRANSPORTER_1"/>
    <property type="match status" value="1"/>
</dbReference>
<dbReference type="InterPro" id="IPR027417">
    <property type="entry name" value="P-loop_NTPase"/>
</dbReference>
<dbReference type="OrthoDB" id="4814201at2"/>
<evidence type="ECO:0000256" key="8">
    <source>
        <dbReference type="ARBA" id="ARBA00022989"/>
    </source>
</evidence>
<organism evidence="14 15">
    <name type="scientific">Xylanimonas allomyrinae</name>
    <dbReference type="NCBI Taxonomy" id="2509459"/>
    <lineage>
        <taxon>Bacteria</taxon>
        <taxon>Bacillati</taxon>
        <taxon>Actinomycetota</taxon>
        <taxon>Actinomycetes</taxon>
        <taxon>Micrococcales</taxon>
        <taxon>Promicromonosporaceae</taxon>
        <taxon>Xylanimonas</taxon>
    </lineage>
</organism>
<evidence type="ECO:0000256" key="5">
    <source>
        <dbReference type="ARBA" id="ARBA00022692"/>
    </source>
</evidence>
<keyword evidence="9 12" id="KW-0472">Membrane</keyword>
<dbReference type="EMBL" id="CP035495">
    <property type="protein sequence ID" value="QAY63228.1"/>
    <property type="molecule type" value="Genomic_DNA"/>
</dbReference>
<dbReference type="PROSITE" id="PS50893">
    <property type="entry name" value="ABC_TRANSPORTER_2"/>
    <property type="match status" value="1"/>
</dbReference>
<dbReference type="KEGG" id="xyl:ET495_08205"/>
<dbReference type="RefSeq" id="WP_129186048.1">
    <property type="nucleotide sequence ID" value="NZ_CP035495.1"/>
</dbReference>
<dbReference type="Proteomes" id="UP000291758">
    <property type="component" value="Chromosome"/>
</dbReference>
<dbReference type="SUPFAM" id="SSF52540">
    <property type="entry name" value="P-loop containing nucleoside triphosphate hydrolases"/>
    <property type="match status" value="1"/>
</dbReference>
<sequence length="664" mass="69368">MGEARGADLGEGCRQVRAVDQASEALIRLDGVTRRFGQDTVALDRVSLTIAPGETVAIVGRSGSGKSTLLNILGLLDAPDEGTVVVDGQPLTRTDDATRTAWRAAALGFVFQRSHLIGGLSVRENVALGLRYAATWDGDERSLTSRVDAALADVDLGHRADARASTLSGGEMQRAAIARTLVRGARLWLADEPTGNLDTTQSAEIIELLRLRARQHGAALVVVTHEPDIAALLDRVITLSDGRVVSDTGDRTGGARHEKVLASSGVVPERHAALPAGARTSRRIRRQVARTARFVRQGFAAGPGRTRAGMLAAALAVALTVTALGLSQSAATQVTAMFDARRASQVTATFTHDTGTPRWDLDIDSVRAFPGVTAAERWRQWDFIAMSNGEVAATDAQLNAVDATPASGSDARIRWATSADTHLRPGEVVLGKVLAERLGVTQLDLSPEITIAGQRLRVSGILTEARPGTAVGAAFVTPDTVSGLPPSYTTTVFALTEPGAASLLATRIGLLADPFEEHRLTVDPVLGADAYRGQLEASVSVALQVLAVVASLAGLAGVVLVNILSVTSRIPEFGLRRALGSRRGELVGLVVAECGVLGLLGAGLGFAVGFAAIMVVTAVARWQPVFDPKLALIPLAAVLVFSLAAASFPAVIAARTQPADAVRI</sequence>
<evidence type="ECO:0000256" key="11">
    <source>
        <dbReference type="ARBA" id="ARBA00038388"/>
    </source>
</evidence>
<dbReference type="InterPro" id="IPR003439">
    <property type="entry name" value="ABC_transporter-like_ATP-bd"/>
</dbReference>
<accession>A0A4P6EYT6</accession>
<keyword evidence="4" id="KW-0997">Cell inner membrane</keyword>
<evidence type="ECO:0000256" key="9">
    <source>
        <dbReference type="ARBA" id="ARBA00023136"/>
    </source>
</evidence>
<dbReference type="Pfam" id="PF02687">
    <property type="entry name" value="FtsX"/>
    <property type="match status" value="1"/>
</dbReference>
<evidence type="ECO:0000313" key="14">
    <source>
        <dbReference type="EMBL" id="QAY63228.1"/>
    </source>
</evidence>
<dbReference type="InterPro" id="IPR003838">
    <property type="entry name" value="ABC3_permease_C"/>
</dbReference>
<dbReference type="InterPro" id="IPR025857">
    <property type="entry name" value="MacB_PCD"/>
</dbReference>
<feature type="domain" description="ABC transporter" evidence="13">
    <location>
        <begin position="27"/>
        <end position="266"/>
    </location>
</feature>
<evidence type="ECO:0000256" key="12">
    <source>
        <dbReference type="SAM" id="Phobius"/>
    </source>
</evidence>
<evidence type="ECO:0000256" key="1">
    <source>
        <dbReference type="ARBA" id="ARBA00004429"/>
    </source>
</evidence>
<dbReference type="Pfam" id="PF12704">
    <property type="entry name" value="MacB_PCD"/>
    <property type="match status" value="1"/>
</dbReference>
<feature type="transmembrane region" description="Helical" evidence="12">
    <location>
        <begin position="631"/>
        <end position="654"/>
    </location>
</feature>
<evidence type="ECO:0000256" key="6">
    <source>
        <dbReference type="ARBA" id="ARBA00022741"/>
    </source>
</evidence>
<protein>
    <submittedName>
        <fullName evidence="14">ABC transporter ATP-binding protein/permease</fullName>
    </submittedName>
</protein>
<evidence type="ECO:0000256" key="4">
    <source>
        <dbReference type="ARBA" id="ARBA00022519"/>
    </source>
</evidence>
<dbReference type="Gene3D" id="3.40.50.300">
    <property type="entry name" value="P-loop containing nucleotide triphosphate hydrolases"/>
    <property type="match status" value="1"/>
</dbReference>
<dbReference type="InterPro" id="IPR017871">
    <property type="entry name" value="ABC_transporter-like_CS"/>
</dbReference>
<dbReference type="CDD" id="cd03255">
    <property type="entry name" value="ABC_MJ0796_LolCDE_FtsE"/>
    <property type="match status" value="1"/>
</dbReference>
<dbReference type="GO" id="GO:0022857">
    <property type="term" value="F:transmembrane transporter activity"/>
    <property type="evidence" value="ECO:0007669"/>
    <property type="project" value="TreeGrafter"/>
</dbReference>
<reference evidence="14 15" key="1">
    <citation type="submission" date="2019-01" db="EMBL/GenBank/DDBJ databases">
        <title>Genome sequencing of strain 2JSPR-7.</title>
        <authorList>
            <person name="Heo J."/>
            <person name="Kim S.-J."/>
            <person name="Kim J.-S."/>
            <person name="Hong S.-B."/>
            <person name="Kwon S.-W."/>
        </authorList>
    </citation>
    <scope>NUCLEOTIDE SEQUENCE [LARGE SCALE GENOMIC DNA]</scope>
    <source>
        <strain evidence="14 15">2JSPR-7</strain>
    </source>
</reference>
<dbReference type="AlphaFoldDB" id="A0A4P6EYT6"/>
<name>A0A4P6EYT6_9MICO</name>
<evidence type="ECO:0000259" key="13">
    <source>
        <dbReference type="PROSITE" id="PS50893"/>
    </source>
</evidence>
<evidence type="ECO:0000313" key="15">
    <source>
        <dbReference type="Proteomes" id="UP000291758"/>
    </source>
</evidence>
<keyword evidence="6" id="KW-0547">Nucleotide-binding</keyword>
<keyword evidence="3" id="KW-1003">Cell membrane</keyword>
<evidence type="ECO:0000256" key="3">
    <source>
        <dbReference type="ARBA" id="ARBA00022475"/>
    </source>
</evidence>
<dbReference type="GO" id="GO:0005886">
    <property type="term" value="C:plasma membrane"/>
    <property type="evidence" value="ECO:0007669"/>
    <property type="project" value="UniProtKB-SubCell"/>
</dbReference>
<dbReference type="InterPro" id="IPR003593">
    <property type="entry name" value="AAA+_ATPase"/>
</dbReference>
<evidence type="ECO:0000256" key="10">
    <source>
        <dbReference type="ARBA" id="ARBA00038076"/>
    </source>
</evidence>
<dbReference type="InterPro" id="IPR015854">
    <property type="entry name" value="ABC_transpr_LolD-like"/>
</dbReference>
<dbReference type="Pfam" id="PF00005">
    <property type="entry name" value="ABC_tran"/>
    <property type="match status" value="1"/>
</dbReference>
<dbReference type="SMART" id="SM00382">
    <property type="entry name" value="AAA"/>
    <property type="match status" value="1"/>
</dbReference>
<dbReference type="GO" id="GO:0005524">
    <property type="term" value="F:ATP binding"/>
    <property type="evidence" value="ECO:0007669"/>
    <property type="project" value="UniProtKB-KW"/>
</dbReference>
<comment type="similarity">
    <text evidence="10">Belongs to the ABC-4 integral membrane protein family.</text>
</comment>
<feature type="transmembrane region" description="Helical" evidence="12">
    <location>
        <begin position="586"/>
        <end position="619"/>
    </location>
</feature>
<proteinExistence type="inferred from homology"/>
<feature type="transmembrane region" description="Helical" evidence="12">
    <location>
        <begin position="541"/>
        <end position="565"/>
    </location>
</feature>
<dbReference type="PANTHER" id="PTHR24220">
    <property type="entry name" value="IMPORT ATP-BINDING PROTEIN"/>
    <property type="match status" value="1"/>
</dbReference>
<keyword evidence="5 12" id="KW-0812">Transmembrane</keyword>
<evidence type="ECO:0000256" key="2">
    <source>
        <dbReference type="ARBA" id="ARBA00022448"/>
    </source>
</evidence>